<dbReference type="EMBL" id="UYSU01032234">
    <property type="protein sequence ID" value="VDL88752.1"/>
    <property type="molecule type" value="Genomic_DNA"/>
</dbReference>
<reference evidence="1 2" key="2">
    <citation type="submission" date="2018-11" db="EMBL/GenBank/DDBJ databases">
        <authorList>
            <consortium name="Pathogen Informatics"/>
        </authorList>
    </citation>
    <scope>NUCLEOTIDE SEQUENCE [LARGE SCALE GENOMIC DNA]</scope>
    <source>
        <strain evidence="1 2">NST_G2</strain>
    </source>
</reference>
<keyword evidence="2" id="KW-1185">Reference proteome</keyword>
<dbReference type="Proteomes" id="UP000275846">
    <property type="component" value="Unassembled WGS sequence"/>
</dbReference>
<accession>A0A183SDR9</accession>
<proteinExistence type="predicted"/>
<name>A0A183SDR9_SCHSO</name>
<evidence type="ECO:0000313" key="3">
    <source>
        <dbReference type="WBParaSite" id="SSLN_0000243701-mRNA-1"/>
    </source>
</evidence>
<evidence type="ECO:0000313" key="1">
    <source>
        <dbReference type="EMBL" id="VDL88752.1"/>
    </source>
</evidence>
<reference evidence="3" key="1">
    <citation type="submission" date="2016-06" db="UniProtKB">
        <authorList>
            <consortium name="WormBaseParasite"/>
        </authorList>
    </citation>
    <scope>IDENTIFICATION</scope>
</reference>
<sequence length="105" mass="11428">MRIQIDVTVDTVCAGAPSFVEFACLFGASHGDHFSSLPIEAVVAINGVRKHERQVIALADGQFVFVYVGPQSSACMAYVRAIAIRTWNAVTNIGFLLFGYKIFNT</sequence>
<organism evidence="3">
    <name type="scientific">Schistocephalus solidus</name>
    <name type="common">Tapeworm</name>
    <dbReference type="NCBI Taxonomy" id="70667"/>
    <lineage>
        <taxon>Eukaryota</taxon>
        <taxon>Metazoa</taxon>
        <taxon>Spiralia</taxon>
        <taxon>Lophotrochozoa</taxon>
        <taxon>Platyhelminthes</taxon>
        <taxon>Cestoda</taxon>
        <taxon>Eucestoda</taxon>
        <taxon>Diphyllobothriidea</taxon>
        <taxon>Diphyllobothriidae</taxon>
        <taxon>Schistocephalus</taxon>
    </lineage>
</organism>
<evidence type="ECO:0000313" key="2">
    <source>
        <dbReference type="Proteomes" id="UP000275846"/>
    </source>
</evidence>
<protein>
    <submittedName>
        <fullName evidence="3">Transposase</fullName>
    </submittedName>
</protein>
<dbReference type="AlphaFoldDB" id="A0A183SDR9"/>
<dbReference type="WBParaSite" id="SSLN_0000243701-mRNA-1">
    <property type="protein sequence ID" value="SSLN_0000243701-mRNA-1"/>
    <property type="gene ID" value="SSLN_0000243701"/>
</dbReference>
<gene>
    <name evidence="1" type="ORF">SSLN_LOCUS2367</name>
</gene>